<dbReference type="AlphaFoldDB" id="A0A5C7DUF6"/>
<organism evidence="4 5">
    <name type="scientific">Campylobacter volucris</name>
    <dbReference type="NCBI Taxonomy" id="1031542"/>
    <lineage>
        <taxon>Bacteria</taxon>
        <taxon>Pseudomonadati</taxon>
        <taxon>Campylobacterota</taxon>
        <taxon>Epsilonproteobacteria</taxon>
        <taxon>Campylobacterales</taxon>
        <taxon>Campylobacteraceae</taxon>
        <taxon>Campylobacter</taxon>
    </lineage>
</organism>
<name>A0A5C7DUF6_9BACT</name>
<sequence>MSGKKIIAISDSQNTQGDFLNFIEKLSKSSIDALVLREKHLNPREYCELAKEVLRIFNKNKKICFLHFYYDVCLYLNHQYFHSPLQILKNEKNICKKIKHIGVSIHSKEELEQSYQYNVNYAFYGHIFPSSCKQDLTPKGILNLKEILIQSKIPIYAIGGINIQTIDFLKDLNLAGVCMREALCKSINLNRYLKKCRKILH</sequence>
<dbReference type="GO" id="GO:0004789">
    <property type="term" value="F:thiamine-phosphate diphosphorylase activity"/>
    <property type="evidence" value="ECO:0007669"/>
    <property type="project" value="TreeGrafter"/>
</dbReference>
<dbReference type="PANTHER" id="PTHR20857:SF15">
    <property type="entry name" value="THIAMINE-PHOSPHATE SYNTHASE"/>
    <property type="match status" value="1"/>
</dbReference>
<evidence type="ECO:0000256" key="1">
    <source>
        <dbReference type="ARBA" id="ARBA00004948"/>
    </source>
</evidence>
<feature type="domain" description="Thiamine phosphate synthase/TenI" evidence="3">
    <location>
        <begin position="7"/>
        <end position="183"/>
    </location>
</feature>
<accession>A0A5C7DUF6</accession>
<keyword evidence="2" id="KW-0784">Thiamine biosynthesis</keyword>
<dbReference type="PANTHER" id="PTHR20857">
    <property type="entry name" value="THIAMINE-PHOSPHATE PYROPHOSPHORYLASE"/>
    <property type="match status" value="1"/>
</dbReference>
<dbReference type="InterPro" id="IPR013785">
    <property type="entry name" value="Aldolase_TIM"/>
</dbReference>
<proteinExistence type="predicted"/>
<evidence type="ECO:0000256" key="2">
    <source>
        <dbReference type="ARBA" id="ARBA00022977"/>
    </source>
</evidence>
<dbReference type="InterPro" id="IPR022998">
    <property type="entry name" value="ThiamineP_synth_TenI"/>
</dbReference>
<dbReference type="RefSeq" id="WP_147555200.1">
    <property type="nucleotide sequence ID" value="NZ_VOWJ01000014.1"/>
</dbReference>
<protein>
    <submittedName>
        <fullName evidence="4">Thiamine phosphate synthase</fullName>
    </submittedName>
</protein>
<dbReference type="Proteomes" id="UP000321629">
    <property type="component" value="Unassembled WGS sequence"/>
</dbReference>
<dbReference type="Gene3D" id="3.20.20.70">
    <property type="entry name" value="Aldolase class I"/>
    <property type="match status" value="1"/>
</dbReference>
<dbReference type="CDD" id="cd00564">
    <property type="entry name" value="TMP_TenI"/>
    <property type="match status" value="1"/>
</dbReference>
<evidence type="ECO:0000313" key="4">
    <source>
        <dbReference type="EMBL" id="TXE89132.1"/>
    </source>
</evidence>
<reference evidence="4 5" key="1">
    <citation type="submission" date="2019-07" db="EMBL/GenBank/DDBJ databases">
        <title>Rapid identification of Enteric Bacteria from Whole Genome Sequences (WGS) using Average Nucleotide Identity (ANI).</title>
        <authorList>
            <person name="Lane C."/>
        </authorList>
    </citation>
    <scope>NUCLEOTIDE SEQUENCE [LARGE SCALE GENOMIC DNA]</scope>
    <source>
        <strain evidence="4 5">2016D-0084</strain>
    </source>
</reference>
<dbReference type="EMBL" id="VOWJ01000014">
    <property type="protein sequence ID" value="TXE89132.1"/>
    <property type="molecule type" value="Genomic_DNA"/>
</dbReference>
<evidence type="ECO:0000259" key="3">
    <source>
        <dbReference type="Pfam" id="PF02581"/>
    </source>
</evidence>
<dbReference type="Pfam" id="PF02581">
    <property type="entry name" value="TMP-TENI"/>
    <property type="match status" value="1"/>
</dbReference>
<dbReference type="SUPFAM" id="SSF51391">
    <property type="entry name" value="Thiamin phosphate synthase"/>
    <property type="match status" value="1"/>
</dbReference>
<gene>
    <name evidence="4" type="ORF">FPD38_02415</name>
</gene>
<dbReference type="GO" id="GO:0009228">
    <property type="term" value="P:thiamine biosynthetic process"/>
    <property type="evidence" value="ECO:0007669"/>
    <property type="project" value="UniProtKB-KW"/>
</dbReference>
<evidence type="ECO:0000313" key="5">
    <source>
        <dbReference type="Proteomes" id="UP000321629"/>
    </source>
</evidence>
<comment type="pathway">
    <text evidence="1">Cofactor biosynthesis; thiamine diphosphate biosynthesis.</text>
</comment>
<dbReference type="InterPro" id="IPR036206">
    <property type="entry name" value="ThiamineP_synth_sf"/>
</dbReference>
<comment type="caution">
    <text evidence="4">The sequence shown here is derived from an EMBL/GenBank/DDBJ whole genome shotgun (WGS) entry which is preliminary data.</text>
</comment>
<dbReference type="GO" id="GO:0005737">
    <property type="term" value="C:cytoplasm"/>
    <property type="evidence" value="ECO:0007669"/>
    <property type="project" value="TreeGrafter"/>
</dbReference>